<name>A0A5C8V1U8_9FLAO</name>
<evidence type="ECO:0000313" key="3">
    <source>
        <dbReference type="Proteomes" id="UP000321456"/>
    </source>
</evidence>
<feature type="domain" description="DinB-like" evidence="1">
    <location>
        <begin position="34"/>
        <end position="171"/>
    </location>
</feature>
<keyword evidence="2" id="KW-0378">Hydrolase</keyword>
<comment type="caution">
    <text evidence="2">The sequence shown here is derived from an EMBL/GenBank/DDBJ whole genome shotgun (WGS) entry which is preliminary data.</text>
</comment>
<dbReference type="Proteomes" id="UP000321456">
    <property type="component" value="Unassembled WGS sequence"/>
</dbReference>
<dbReference type="RefSeq" id="WP_147743785.1">
    <property type="nucleotide sequence ID" value="NZ_VRUR01000002.1"/>
</dbReference>
<keyword evidence="3" id="KW-1185">Reference proteome</keyword>
<evidence type="ECO:0000259" key="1">
    <source>
        <dbReference type="Pfam" id="PF12867"/>
    </source>
</evidence>
<dbReference type="InterPro" id="IPR024775">
    <property type="entry name" value="DinB-like"/>
</dbReference>
<organism evidence="2 3">
    <name type="scientific">Flagellimonas hymeniacidonis</name>
    <dbReference type="NCBI Taxonomy" id="2603628"/>
    <lineage>
        <taxon>Bacteria</taxon>
        <taxon>Pseudomonadati</taxon>
        <taxon>Bacteroidota</taxon>
        <taxon>Flavobacteriia</taxon>
        <taxon>Flavobacteriales</taxon>
        <taxon>Flavobacteriaceae</taxon>
        <taxon>Flagellimonas</taxon>
    </lineage>
</organism>
<sequence length="180" mass="21169">MEKDILEKLRYPIGTYEIPQPITKKHLEDWIAILEHLPQRLADMVTPLSETQLETLYRPEGWTVRQVVHHVSDSHHHSYIRFKWALTEDNPIIKPYMEKGWSNLFDAKSAPIQMSLDHLKAVHAKLVYLLKGLSPDQLQRKFTHPDGNEETTLEENVGRYAWHGSHHFAHIENLIKREGW</sequence>
<dbReference type="Gene3D" id="1.20.120.450">
    <property type="entry name" value="dinb family like domain"/>
    <property type="match status" value="1"/>
</dbReference>
<evidence type="ECO:0000313" key="2">
    <source>
        <dbReference type="EMBL" id="TXN35052.1"/>
    </source>
</evidence>
<protein>
    <submittedName>
        <fullName evidence="2">Putative metal-dependent hydrolase</fullName>
    </submittedName>
</protein>
<dbReference type="SUPFAM" id="SSF109854">
    <property type="entry name" value="DinB/YfiT-like putative metalloenzymes"/>
    <property type="match status" value="1"/>
</dbReference>
<dbReference type="InterPro" id="IPR034660">
    <property type="entry name" value="DinB/YfiT-like"/>
</dbReference>
<proteinExistence type="predicted"/>
<dbReference type="EMBL" id="VRUR01000002">
    <property type="protein sequence ID" value="TXN35052.1"/>
    <property type="molecule type" value="Genomic_DNA"/>
</dbReference>
<gene>
    <name evidence="2" type="ORF">FVB32_10680</name>
</gene>
<dbReference type="AlphaFoldDB" id="A0A5C8V1U8"/>
<dbReference type="GO" id="GO:0016787">
    <property type="term" value="F:hydrolase activity"/>
    <property type="evidence" value="ECO:0007669"/>
    <property type="project" value="UniProtKB-KW"/>
</dbReference>
<reference evidence="2 3" key="1">
    <citation type="submission" date="2019-08" db="EMBL/GenBank/DDBJ databases">
        <title>Professor.</title>
        <authorList>
            <person name="Park J.S."/>
        </authorList>
    </citation>
    <scope>NUCLEOTIDE SEQUENCE [LARGE SCALE GENOMIC DNA]</scope>
    <source>
        <strain evidence="2 3">176CP5-101</strain>
    </source>
</reference>
<dbReference type="Pfam" id="PF12867">
    <property type="entry name" value="DinB_2"/>
    <property type="match status" value="1"/>
</dbReference>
<dbReference type="NCBIfam" id="NF009807">
    <property type="entry name" value="PRK13291.1"/>
    <property type="match status" value="1"/>
</dbReference>
<accession>A0A5C8V1U8</accession>